<protein>
    <submittedName>
        <fullName evidence="2">Uncharacterized protein</fullName>
    </submittedName>
</protein>
<dbReference type="EMBL" id="SWLB01000015">
    <property type="protein sequence ID" value="KAF3328614.1"/>
    <property type="molecule type" value="Genomic_DNA"/>
</dbReference>
<evidence type="ECO:0000313" key="2">
    <source>
        <dbReference type="EMBL" id="KAF3328614.1"/>
    </source>
</evidence>
<accession>A0A833QSR5</accession>
<feature type="coiled-coil region" evidence="1">
    <location>
        <begin position="83"/>
        <end position="110"/>
    </location>
</feature>
<dbReference type="AlphaFoldDB" id="A0A833QSR5"/>
<keyword evidence="3" id="KW-1185">Reference proteome</keyword>
<keyword evidence="1" id="KW-0175">Coiled coil</keyword>
<dbReference type="OrthoDB" id="1839884at2759"/>
<dbReference type="Proteomes" id="UP000623129">
    <property type="component" value="Unassembled WGS sequence"/>
</dbReference>
<comment type="caution">
    <text evidence="2">The sequence shown here is derived from an EMBL/GenBank/DDBJ whole genome shotgun (WGS) entry which is preliminary data.</text>
</comment>
<reference evidence="2" key="1">
    <citation type="submission" date="2020-01" db="EMBL/GenBank/DDBJ databases">
        <title>Genome sequence of Kobresia littledalei, the first chromosome-level genome in the family Cyperaceae.</title>
        <authorList>
            <person name="Qu G."/>
        </authorList>
    </citation>
    <scope>NUCLEOTIDE SEQUENCE</scope>
    <source>
        <strain evidence="2">C.B.Clarke</strain>
        <tissue evidence="2">Leaf</tissue>
    </source>
</reference>
<organism evidence="2 3">
    <name type="scientific">Carex littledalei</name>
    <dbReference type="NCBI Taxonomy" id="544730"/>
    <lineage>
        <taxon>Eukaryota</taxon>
        <taxon>Viridiplantae</taxon>
        <taxon>Streptophyta</taxon>
        <taxon>Embryophyta</taxon>
        <taxon>Tracheophyta</taxon>
        <taxon>Spermatophyta</taxon>
        <taxon>Magnoliopsida</taxon>
        <taxon>Liliopsida</taxon>
        <taxon>Poales</taxon>
        <taxon>Cyperaceae</taxon>
        <taxon>Cyperoideae</taxon>
        <taxon>Cariceae</taxon>
        <taxon>Carex</taxon>
        <taxon>Carex subgen. Euthyceras</taxon>
    </lineage>
</organism>
<gene>
    <name evidence="2" type="ORF">FCM35_KLT05692</name>
</gene>
<evidence type="ECO:0000313" key="3">
    <source>
        <dbReference type="Proteomes" id="UP000623129"/>
    </source>
</evidence>
<evidence type="ECO:0000256" key="1">
    <source>
        <dbReference type="SAM" id="Coils"/>
    </source>
</evidence>
<dbReference type="PANTHER" id="PTHR36372">
    <property type="entry name" value="EXPRESSED PROTEIN"/>
    <property type="match status" value="1"/>
</dbReference>
<sequence length="133" mass="15805">MSKKELSLEDILKSCNKVDCHRCDWDCPKEEVFEGTYHCLATSLFHCCGKGCTPKMICDEYRVICIVSGCVFSLTQNEIEAVREFNRMELLEIKQELENMRQKWSDLEEKWAQKRSDLEEKWAQERSNLNEKW</sequence>
<proteinExistence type="predicted"/>
<name>A0A833QSR5_9POAL</name>